<dbReference type="Proteomes" id="UP000319731">
    <property type="component" value="Unassembled WGS sequence"/>
</dbReference>
<dbReference type="InterPro" id="IPR002110">
    <property type="entry name" value="Ankyrin_rpt"/>
</dbReference>
<dbReference type="PRINTS" id="PR01415">
    <property type="entry name" value="ANKYRIN"/>
</dbReference>
<dbReference type="Gene3D" id="1.25.40.20">
    <property type="entry name" value="Ankyrin repeat-containing domain"/>
    <property type="match status" value="1"/>
</dbReference>
<evidence type="ECO:0000259" key="6">
    <source>
        <dbReference type="PROSITE" id="PS50009"/>
    </source>
</evidence>
<dbReference type="Gene3D" id="1.10.840.10">
    <property type="entry name" value="Ras guanine-nucleotide exchange factors catalytic domain"/>
    <property type="match status" value="1"/>
</dbReference>
<dbReference type="SUPFAM" id="SSF48403">
    <property type="entry name" value="Ankyrin repeat"/>
    <property type="match status" value="1"/>
</dbReference>
<dbReference type="InterPro" id="IPR000651">
    <property type="entry name" value="Ras-like_Gua-exchang_fac_N"/>
</dbReference>
<comment type="caution">
    <text evidence="8">The sequence shown here is derived from an EMBL/GenBank/DDBJ whole genome shotgun (WGS) entry which is preliminary data.</text>
</comment>
<dbReference type="GO" id="GO:0007265">
    <property type="term" value="P:Ras protein signal transduction"/>
    <property type="evidence" value="ECO:0007669"/>
    <property type="project" value="TreeGrafter"/>
</dbReference>
<dbReference type="EMBL" id="QEAO01000002">
    <property type="protein sequence ID" value="TPX37441.1"/>
    <property type="molecule type" value="Genomic_DNA"/>
</dbReference>
<feature type="domain" description="Ras-GEF" evidence="6">
    <location>
        <begin position="600"/>
        <end position="832"/>
    </location>
</feature>
<evidence type="ECO:0000256" key="3">
    <source>
        <dbReference type="PROSITE-ProRule" id="PRU00168"/>
    </source>
</evidence>
<keyword evidence="4" id="KW-0175">Coiled coil</keyword>
<name>A0A507CD65_9FUNG</name>
<dbReference type="InterPro" id="IPR001895">
    <property type="entry name" value="RASGEF_cat_dom"/>
</dbReference>
<dbReference type="PANTHER" id="PTHR23113:SF363">
    <property type="entry name" value="PROTEIN SON OF SEVENLESS"/>
    <property type="match status" value="1"/>
</dbReference>
<dbReference type="PROSITE" id="PS50088">
    <property type="entry name" value="ANK_REPEAT"/>
    <property type="match status" value="2"/>
</dbReference>
<protein>
    <recommendedName>
        <fullName evidence="10">Ras-GEF domain-containing protein</fullName>
    </recommendedName>
</protein>
<dbReference type="PROSITE" id="PS50009">
    <property type="entry name" value="RASGEF_CAT"/>
    <property type="match status" value="1"/>
</dbReference>
<evidence type="ECO:0008006" key="10">
    <source>
        <dbReference type="Google" id="ProtNLM"/>
    </source>
</evidence>
<dbReference type="AlphaFoldDB" id="A0A507CD65"/>
<dbReference type="SMART" id="SM00147">
    <property type="entry name" value="RasGEF"/>
    <property type="match status" value="1"/>
</dbReference>
<dbReference type="OrthoDB" id="546434at2759"/>
<dbReference type="InterPro" id="IPR036770">
    <property type="entry name" value="Ankyrin_rpt-contain_sf"/>
</dbReference>
<evidence type="ECO:0000256" key="1">
    <source>
        <dbReference type="ARBA" id="ARBA00022658"/>
    </source>
</evidence>
<reference evidence="8 9" key="1">
    <citation type="journal article" date="2019" name="Sci. Rep.">
        <title>Comparative genomics of chytrid fungi reveal insights into the obligate biotrophic and pathogenic lifestyle of Synchytrium endobioticum.</title>
        <authorList>
            <person name="van de Vossenberg B.T.L.H."/>
            <person name="Warris S."/>
            <person name="Nguyen H.D.T."/>
            <person name="van Gent-Pelzer M.P.E."/>
            <person name="Joly D.L."/>
            <person name="van de Geest H.C."/>
            <person name="Bonants P.J.M."/>
            <person name="Smith D.S."/>
            <person name="Levesque C.A."/>
            <person name="van der Lee T.A.J."/>
        </authorList>
    </citation>
    <scope>NUCLEOTIDE SEQUENCE [LARGE SCALE GENOMIC DNA]</scope>
    <source>
        <strain evidence="8 9">JEL517</strain>
    </source>
</reference>
<dbReference type="Pfam" id="PF00618">
    <property type="entry name" value="RasGEF_N"/>
    <property type="match status" value="1"/>
</dbReference>
<dbReference type="SMART" id="SM00248">
    <property type="entry name" value="ANK"/>
    <property type="match status" value="2"/>
</dbReference>
<dbReference type="RefSeq" id="XP_031027352.1">
    <property type="nucleotide sequence ID" value="XM_031166673.1"/>
</dbReference>
<dbReference type="GO" id="GO:0005886">
    <property type="term" value="C:plasma membrane"/>
    <property type="evidence" value="ECO:0007669"/>
    <property type="project" value="TreeGrafter"/>
</dbReference>
<dbReference type="STRING" id="1806994.A0A507CD65"/>
<gene>
    <name evidence="8" type="ORF">SmJEL517_g00744</name>
</gene>
<accession>A0A507CD65</accession>
<dbReference type="PANTHER" id="PTHR23113">
    <property type="entry name" value="GUANINE NUCLEOTIDE EXCHANGE FACTOR"/>
    <property type="match status" value="1"/>
</dbReference>
<sequence>MDTNLNSEQGKTQLHVAASTGNVDVLKYHLSQADTNVDQQDLQGNTALNLAAACSDLEAVRLLLDANADPTIKNFAARGPLENAKSTEVQALLKSRMFVTNEDARPVKVSRQALTAQIQSALPKDPATVRLFAIDLFVTEEIILERCRELIRQLIEEKQIANHKSRLLEAAVGLKDKETAERFMDQLQHWQDENERQAATITYLKIRIQMLENASLQQEEYYRKNLSDVIRQHSEELQAAFKRNEETESSLMELQQKNAETTMDLARLRADLNVKAQSQSDLTAVDGGAKIRQDMAKLQAEKTSLEERVKLADKLKAITDTELADLRTEVGKLRNTRQEEMFKQIETAVTTSTHTVQGELDEKEETNIVYIKGEGQVKRIKCGTPEKLIEKLINPTSFDNQFMQAFLMTHTAFMPSKDVMSAFITKYAEASGDDVSKTYLRLINSVKYWVDTYWSDFVEDPSLQSMLTTFVDSIKTENMANILKKVIQRKQTGAEPRNRMGTNDMNAGIMAPPPKPVLPKFLAKKYSDKTDKMLYGTMNAGMLSSLANDGVVRTQSSDSLGSQSQNQNQNRVWSFGATRSRTSEDGVPIPDIPIKIPDLDPMEMARQLTLIEFELFSNIKPREYLDMAWMKEDKEVRAPNITRMTRWSNHVIHWLVTEIVIVKESAKARAIVLEKFIQLAISLEKLNNFNGVKEVLAALQSSSVYRLKKTKEQVSSKLLKALTDLEKLTASDMNYKSLRAKVHAADPPLIPFPGVYQGDLVFLEECSKEKLENGMINFSKYQKTAGYITELQTYQQTPYNFEMVAEIQDYIKHYPIFDDDVAYSHSLQCEARATT</sequence>
<dbReference type="CDD" id="cd00155">
    <property type="entry name" value="RasGEF"/>
    <property type="match status" value="1"/>
</dbReference>
<dbReference type="CDD" id="cd06224">
    <property type="entry name" value="REM"/>
    <property type="match status" value="1"/>
</dbReference>
<feature type="region of interest" description="Disordered" evidence="5">
    <location>
        <begin position="490"/>
        <end position="510"/>
    </location>
</feature>
<dbReference type="InterPro" id="IPR008937">
    <property type="entry name" value="Ras-like_GEF"/>
</dbReference>
<dbReference type="Gene3D" id="1.20.870.10">
    <property type="entry name" value="Son of sevenless (SoS) protein Chain: S domain 1"/>
    <property type="match status" value="1"/>
</dbReference>
<dbReference type="SMART" id="SM00229">
    <property type="entry name" value="RasGEFN"/>
    <property type="match status" value="1"/>
</dbReference>
<keyword evidence="1 3" id="KW-0344">Guanine-nucleotide releasing factor</keyword>
<feature type="coiled-coil region" evidence="4">
    <location>
        <begin position="230"/>
        <end position="315"/>
    </location>
</feature>
<keyword evidence="9" id="KW-1185">Reference proteome</keyword>
<evidence type="ECO:0000259" key="7">
    <source>
        <dbReference type="PROSITE" id="PS50212"/>
    </source>
</evidence>
<organism evidence="8 9">
    <name type="scientific">Synchytrium microbalum</name>
    <dbReference type="NCBI Taxonomy" id="1806994"/>
    <lineage>
        <taxon>Eukaryota</taxon>
        <taxon>Fungi</taxon>
        <taxon>Fungi incertae sedis</taxon>
        <taxon>Chytridiomycota</taxon>
        <taxon>Chytridiomycota incertae sedis</taxon>
        <taxon>Chytridiomycetes</taxon>
        <taxon>Synchytriales</taxon>
        <taxon>Synchytriaceae</taxon>
        <taxon>Synchytrium</taxon>
    </lineage>
</organism>
<evidence type="ECO:0000256" key="5">
    <source>
        <dbReference type="SAM" id="MobiDB-lite"/>
    </source>
</evidence>
<dbReference type="PROSITE" id="PS50212">
    <property type="entry name" value="RASGEF_NTER"/>
    <property type="match status" value="1"/>
</dbReference>
<dbReference type="InterPro" id="IPR036964">
    <property type="entry name" value="RASGEF_cat_dom_sf"/>
</dbReference>
<evidence type="ECO:0000313" key="8">
    <source>
        <dbReference type="EMBL" id="TPX37441.1"/>
    </source>
</evidence>
<feature type="repeat" description="ANK" evidence="2">
    <location>
        <begin position="43"/>
        <end position="75"/>
    </location>
</feature>
<proteinExistence type="predicted"/>
<dbReference type="Pfam" id="PF00617">
    <property type="entry name" value="RasGEF"/>
    <property type="match status" value="1"/>
</dbReference>
<dbReference type="PROSITE" id="PS50297">
    <property type="entry name" value="ANK_REP_REGION"/>
    <property type="match status" value="2"/>
</dbReference>
<dbReference type="GO" id="GO:0005085">
    <property type="term" value="F:guanyl-nucleotide exchange factor activity"/>
    <property type="evidence" value="ECO:0007669"/>
    <property type="project" value="UniProtKB-KW"/>
</dbReference>
<evidence type="ECO:0000256" key="4">
    <source>
        <dbReference type="SAM" id="Coils"/>
    </source>
</evidence>
<dbReference type="Pfam" id="PF12796">
    <property type="entry name" value="Ank_2"/>
    <property type="match status" value="1"/>
</dbReference>
<evidence type="ECO:0000256" key="2">
    <source>
        <dbReference type="PROSITE-ProRule" id="PRU00023"/>
    </source>
</evidence>
<evidence type="ECO:0000313" key="9">
    <source>
        <dbReference type="Proteomes" id="UP000319731"/>
    </source>
</evidence>
<feature type="domain" description="N-terminal Ras-GEF" evidence="7">
    <location>
        <begin position="376"/>
        <end position="494"/>
    </location>
</feature>
<dbReference type="SUPFAM" id="SSF48366">
    <property type="entry name" value="Ras GEF"/>
    <property type="match status" value="1"/>
</dbReference>
<dbReference type="InterPro" id="IPR023578">
    <property type="entry name" value="Ras_GEF_dom_sf"/>
</dbReference>
<feature type="repeat" description="ANK" evidence="2">
    <location>
        <begin position="9"/>
        <end position="42"/>
    </location>
</feature>
<dbReference type="GeneID" id="42001970"/>
<keyword evidence="2" id="KW-0040">ANK repeat</keyword>